<organism evidence="2 3">
    <name type="scientific">Fluctibacter halophilus</name>
    <dbReference type="NCBI Taxonomy" id="226011"/>
    <lineage>
        <taxon>Bacteria</taxon>
        <taxon>Pseudomonadati</taxon>
        <taxon>Pseudomonadota</taxon>
        <taxon>Gammaproteobacteria</taxon>
        <taxon>Alteromonadales</taxon>
        <taxon>Alteromonadaceae</taxon>
        <taxon>Fluctibacter</taxon>
    </lineage>
</organism>
<keyword evidence="1" id="KW-0472">Membrane</keyword>
<dbReference type="Proteomes" id="UP001520878">
    <property type="component" value="Unassembled WGS sequence"/>
</dbReference>
<gene>
    <name evidence="2" type="ORF">LJ739_10645</name>
</gene>
<comment type="caution">
    <text evidence="2">The sequence shown here is derived from an EMBL/GenBank/DDBJ whole genome shotgun (WGS) entry which is preliminary data.</text>
</comment>
<evidence type="ECO:0000313" key="2">
    <source>
        <dbReference type="EMBL" id="MCC2616699.1"/>
    </source>
</evidence>
<feature type="transmembrane region" description="Helical" evidence="1">
    <location>
        <begin position="26"/>
        <end position="44"/>
    </location>
</feature>
<name>A0ABS8G8B4_9ALTE</name>
<proteinExistence type="predicted"/>
<reference evidence="2 3" key="1">
    <citation type="submission" date="2021-10" db="EMBL/GenBank/DDBJ databases">
        <title>Draft genome of Aestuariibacter halophilus JC2043.</title>
        <authorList>
            <person name="Emsley S.A."/>
            <person name="Pfannmuller K.M."/>
            <person name="Ushijima B."/>
            <person name="Saw J.H."/>
            <person name="Videau P."/>
        </authorList>
    </citation>
    <scope>NUCLEOTIDE SEQUENCE [LARGE SCALE GENOMIC DNA]</scope>
    <source>
        <strain evidence="2 3">JC2043</strain>
    </source>
</reference>
<dbReference type="RefSeq" id="WP_229160288.1">
    <property type="nucleotide sequence ID" value="NZ_JAJEWP010000002.1"/>
</dbReference>
<accession>A0ABS8G8B4</accession>
<dbReference type="EMBL" id="JAJEWP010000002">
    <property type="protein sequence ID" value="MCC2616699.1"/>
    <property type="molecule type" value="Genomic_DNA"/>
</dbReference>
<keyword evidence="1" id="KW-1133">Transmembrane helix</keyword>
<protein>
    <submittedName>
        <fullName evidence="2">Uncharacterized protein</fullName>
    </submittedName>
</protein>
<keyword evidence="3" id="KW-1185">Reference proteome</keyword>
<keyword evidence="1" id="KW-0812">Transmembrane</keyword>
<evidence type="ECO:0000313" key="3">
    <source>
        <dbReference type="Proteomes" id="UP001520878"/>
    </source>
</evidence>
<evidence type="ECO:0000256" key="1">
    <source>
        <dbReference type="SAM" id="Phobius"/>
    </source>
</evidence>
<sequence>MKRVTVHYSKPTELPAANIILKPLNALWALTGGLVPAFLVWGLVTQGIPALLIADEGYRCAYLDAFGGFYSRNTSYSCHWLAFRKLDVSPKNLINDVTEAF</sequence>